<dbReference type="PANTHER" id="PTHR30595">
    <property type="entry name" value="GLPR-RELATED TRANSCRIPTIONAL REPRESSOR"/>
    <property type="match status" value="1"/>
</dbReference>
<evidence type="ECO:0000259" key="1">
    <source>
        <dbReference type="Pfam" id="PF04326"/>
    </source>
</evidence>
<dbReference type="PANTHER" id="PTHR30595:SF6">
    <property type="entry name" value="SCHLAFEN ALBA-2 DOMAIN-CONTAINING PROTEIN"/>
    <property type="match status" value="1"/>
</dbReference>
<keyword evidence="3" id="KW-1185">Reference proteome</keyword>
<dbReference type="EMBL" id="JBDKWZ010000001">
    <property type="protein sequence ID" value="MEN7546651.1"/>
    <property type="molecule type" value="Genomic_DNA"/>
</dbReference>
<dbReference type="Gene3D" id="3.30.950.30">
    <property type="entry name" value="Schlafen, AAA domain"/>
    <property type="match status" value="1"/>
</dbReference>
<feature type="domain" description="Schlafen AlbA-2" evidence="1">
    <location>
        <begin position="14"/>
        <end position="126"/>
    </location>
</feature>
<evidence type="ECO:0000313" key="3">
    <source>
        <dbReference type="Proteomes" id="UP001403385"/>
    </source>
</evidence>
<dbReference type="InterPro" id="IPR007421">
    <property type="entry name" value="Schlafen_AlbA_2_dom"/>
</dbReference>
<gene>
    <name evidence="2" type="ORF">AAG747_01950</name>
</gene>
<accession>A0AAW9S7B8</accession>
<comment type="caution">
    <text evidence="2">The sequence shown here is derived from an EMBL/GenBank/DDBJ whole genome shotgun (WGS) entry which is preliminary data.</text>
</comment>
<organism evidence="2 3">
    <name type="scientific">Rapidithrix thailandica</name>
    <dbReference type="NCBI Taxonomy" id="413964"/>
    <lineage>
        <taxon>Bacteria</taxon>
        <taxon>Pseudomonadati</taxon>
        <taxon>Bacteroidota</taxon>
        <taxon>Cytophagia</taxon>
        <taxon>Cytophagales</taxon>
        <taxon>Flammeovirgaceae</taxon>
        <taxon>Rapidithrix</taxon>
    </lineage>
</organism>
<evidence type="ECO:0000313" key="2">
    <source>
        <dbReference type="EMBL" id="MEN7546651.1"/>
    </source>
</evidence>
<proteinExistence type="predicted"/>
<name>A0AAW9S7B8_9BACT</name>
<reference evidence="2 3" key="1">
    <citation type="submission" date="2024-04" db="EMBL/GenBank/DDBJ databases">
        <title>Novel genus in family Flammeovirgaceae.</title>
        <authorList>
            <person name="Nguyen T.H."/>
            <person name="Vuong T.Q."/>
            <person name="Le H."/>
            <person name="Kim S.-G."/>
        </authorList>
    </citation>
    <scope>NUCLEOTIDE SEQUENCE [LARGE SCALE GENOMIC DNA]</scope>
    <source>
        <strain evidence="2 3">JCM 23209</strain>
    </source>
</reference>
<keyword evidence="2" id="KW-0067">ATP-binding</keyword>
<sequence length="209" mass="24010">MELKELKSLIRKGESGTLDFKQQISSVYKIAKTIVSFANTRGGRILVGVTDARELMGVDPEEEKYLINEAARFYCRPPVTLSFDQIEEKGKVILIVEIAESEVKPHTCLGLDDTWTVYVRMNDKSVMASKLVEDNLRKNVIEPIKKTDLTSKEKNLLDFLKRHERITVKQYSSMINVSERRAKRILIDLTEKGLLLLHDFEKDVFYSLA</sequence>
<protein>
    <submittedName>
        <fullName evidence="2">ATP-binding protein</fullName>
    </submittedName>
</protein>
<dbReference type="InterPro" id="IPR036388">
    <property type="entry name" value="WH-like_DNA-bd_sf"/>
</dbReference>
<dbReference type="GO" id="GO:0005524">
    <property type="term" value="F:ATP binding"/>
    <property type="evidence" value="ECO:0007669"/>
    <property type="project" value="UniProtKB-KW"/>
</dbReference>
<dbReference type="Proteomes" id="UP001403385">
    <property type="component" value="Unassembled WGS sequence"/>
</dbReference>
<dbReference type="Gene3D" id="1.10.10.10">
    <property type="entry name" value="Winged helix-like DNA-binding domain superfamily/Winged helix DNA-binding domain"/>
    <property type="match status" value="1"/>
</dbReference>
<dbReference type="InterPro" id="IPR038461">
    <property type="entry name" value="Schlafen_AlbA_2_dom_sf"/>
</dbReference>
<dbReference type="RefSeq" id="WP_346819435.1">
    <property type="nucleotide sequence ID" value="NZ_JBDKWZ010000001.1"/>
</dbReference>
<dbReference type="Pfam" id="PF04326">
    <property type="entry name" value="SLFN_AlbA_2"/>
    <property type="match status" value="1"/>
</dbReference>
<keyword evidence="2" id="KW-0547">Nucleotide-binding</keyword>
<dbReference type="AlphaFoldDB" id="A0AAW9S7B8"/>